<proteinExistence type="predicted"/>
<dbReference type="InterPro" id="IPR046032">
    <property type="entry name" value="DUF5990"/>
</dbReference>
<dbReference type="Proteomes" id="UP001431217">
    <property type="component" value="Unassembled WGS sequence"/>
</dbReference>
<sequence>MSDAVPEQVTVRLRIVVIDPPPGVTFAMQRGRDELVPPANRDDGHLSFDFELRTGKPLADGRPNLLGPFAQGTPSARFVYVNSGTLAGQADSCWTRRAKIMLAGIDQALLARALRSGSRLETRMRGTGTDGGPACASVRLIDGWKLTEQGRNAAAGFS</sequence>
<protein>
    <submittedName>
        <fullName evidence="1">DUF5990 family protein</fullName>
    </submittedName>
</protein>
<gene>
    <name evidence="1" type="ORF">M2650_05520</name>
</gene>
<evidence type="ECO:0000313" key="1">
    <source>
        <dbReference type="EMBL" id="MCL1634090.1"/>
    </source>
</evidence>
<accession>A0ABT0MIH0</accession>
<dbReference type="EMBL" id="JAMBEP010000001">
    <property type="protein sequence ID" value="MCL1634090.1"/>
    <property type="molecule type" value="Genomic_DNA"/>
</dbReference>
<comment type="caution">
    <text evidence="1">The sequence shown here is derived from an EMBL/GenBank/DDBJ whole genome shotgun (WGS) entry which is preliminary data.</text>
</comment>
<evidence type="ECO:0000313" key="2">
    <source>
        <dbReference type="Proteomes" id="UP001431217"/>
    </source>
</evidence>
<dbReference type="Pfam" id="PF19452">
    <property type="entry name" value="DUF5990"/>
    <property type="match status" value="1"/>
</dbReference>
<name>A0ABT0MIH0_9GAMM</name>
<reference evidence="1 2" key="1">
    <citation type="submission" date="2022-05" db="EMBL/GenBank/DDBJ databases">
        <title>Luteimonas sp. SX5, whole genome shotgun sequencing project.</title>
        <authorList>
            <person name="Zhao G."/>
            <person name="Shen L."/>
        </authorList>
    </citation>
    <scope>NUCLEOTIDE SEQUENCE [LARGE SCALE GENOMIC DNA]</scope>
    <source>
        <strain evidence="1 2">SX5</strain>
    </source>
</reference>
<keyword evidence="2" id="KW-1185">Reference proteome</keyword>
<organism evidence="1 2">
    <name type="scientific">Luteimonas galliterrae</name>
    <dbReference type="NCBI Taxonomy" id="2940486"/>
    <lineage>
        <taxon>Bacteria</taxon>
        <taxon>Pseudomonadati</taxon>
        <taxon>Pseudomonadota</taxon>
        <taxon>Gammaproteobacteria</taxon>
        <taxon>Lysobacterales</taxon>
        <taxon>Lysobacteraceae</taxon>
        <taxon>Luteimonas</taxon>
    </lineage>
</organism>
<dbReference type="RefSeq" id="WP_249472257.1">
    <property type="nucleotide sequence ID" value="NZ_JAMBEP010000001.1"/>
</dbReference>